<dbReference type="Pfam" id="PF00172">
    <property type="entry name" value="Zn_clus"/>
    <property type="match status" value="1"/>
</dbReference>
<dbReference type="GeneID" id="90037507"/>
<dbReference type="CDD" id="cd12148">
    <property type="entry name" value="fungal_TF_MHR"/>
    <property type="match status" value="1"/>
</dbReference>
<keyword evidence="10" id="KW-1185">Reference proteome</keyword>
<feature type="compositionally biased region" description="Low complexity" evidence="7">
    <location>
        <begin position="929"/>
        <end position="953"/>
    </location>
</feature>
<evidence type="ECO:0000259" key="8">
    <source>
        <dbReference type="PROSITE" id="PS50048"/>
    </source>
</evidence>
<evidence type="ECO:0000256" key="5">
    <source>
        <dbReference type="ARBA" id="ARBA00023163"/>
    </source>
</evidence>
<feature type="compositionally biased region" description="Acidic residues" evidence="7">
    <location>
        <begin position="129"/>
        <end position="139"/>
    </location>
</feature>
<evidence type="ECO:0000256" key="1">
    <source>
        <dbReference type="ARBA" id="ARBA00022723"/>
    </source>
</evidence>
<dbReference type="InterPro" id="IPR007219">
    <property type="entry name" value="XnlR_reg_dom"/>
</dbReference>
<dbReference type="InterPro" id="IPR052073">
    <property type="entry name" value="Amide_Lactam_Regulators"/>
</dbReference>
<dbReference type="PROSITE" id="PS50048">
    <property type="entry name" value="ZN2_CY6_FUNGAL_2"/>
    <property type="match status" value="1"/>
</dbReference>
<keyword evidence="4" id="KW-0238">DNA-binding</keyword>
<dbReference type="SMART" id="SM00906">
    <property type="entry name" value="Fungal_trans"/>
    <property type="match status" value="1"/>
</dbReference>
<gene>
    <name evidence="9" type="ORF">BZA70DRAFT_274549</name>
</gene>
<keyword evidence="6" id="KW-0539">Nucleus</keyword>
<evidence type="ECO:0000256" key="2">
    <source>
        <dbReference type="ARBA" id="ARBA00022833"/>
    </source>
</evidence>
<comment type="caution">
    <text evidence="9">The sequence shown here is derived from an EMBL/GenBank/DDBJ whole genome shotgun (WGS) entry which is preliminary data.</text>
</comment>
<dbReference type="PANTHER" id="PTHR47171:SF3">
    <property type="entry name" value="FARA-RELATED"/>
    <property type="match status" value="1"/>
</dbReference>
<feature type="compositionally biased region" description="Polar residues" evidence="7">
    <location>
        <begin position="785"/>
        <end position="794"/>
    </location>
</feature>
<keyword evidence="5" id="KW-0804">Transcription</keyword>
<organism evidence="9 10">
    <name type="scientific">Myxozyma melibiosi</name>
    <dbReference type="NCBI Taxonomy" id="54550"/>
    <lineage>
        <taxon>Eukaryota</taxon>
        <taxon>Fungi</taxon>
        <taxon>Dikarya</taxon>
        <taxon>Ascomycota</taxon>
        <taxon>Saccharomycotina</taxon>
        <taxon>Lipomycetes</taxon>
        <taxon>Lipomycetales</taxon>
        <taxon>Lipomycetaceae</taxon>
        <taxon>Myxozyma</taxon>
    </lineage>
</organism>
<feature type="region of interest" description="Disordered" evidence="7">
    <location>
        <begin position="1"/>
        <end position="24"/>
    </location>
</feature>
<evidence type="ECO:0000256" key="7">
    <source>
        <dbReference type="SAM" id="MobiDB-lite"/>
    </source>
</evidence>
<keyword evidence="2" id="KW-0862">Zinc</keyword>
<sequence>MAEDSSQDESSSTQNPNGKQHVSYRRARASRACEVCHSRKVRCDVTNRMPCTNCVAFGCECKIPDARRRKVSDHSSTKRETDIISKSLSSVDVSRAPSESLDVVSTPAGASRRRRKDTLESGGGHESGDDGDDEDDGDDIEKQPDPQQILPPKRTRKPDEPDDKQSKKRKEGPQRVGGLAAATLITAGQNTTETADAWINMLSSHTAGTSSVRRSGRVAYLGSSSNLSLLVQSKAGDTEVCHYPLPDELRVGSARLNELDPEEIEILNRRGAFLLPPRDICDELIECYFATIHPIVPMINRTQFMRRYNDPKDPPSLLLLQAVLLAGTRVCRNPALLDNQGSADLASLTIYKRCKALYDANYEDDRISIVQSLILLGWWWEGPEDVTKNVFYWTRVALCVAQGFGLHRSVEKSQLSVVDKRLWKRLWWVLFSRDRNVAIALGRPVLINTDDTDVPMLTEEDFIEEEGPGPYEYPPNTLHVQHFIQSLKLSEIMGLVLRQQFSVASENSRSNNRSPDITHSDMALGAWMNNLPQELRYYVNEPESHDFFKALLHLQYYTVLCLLHRTNMSQSKPQLSSVGSSYLTSYPSRGIAFQAAHMIARIVENMMNRQELRNAPAFTVYTLFSAMIMFVYQTKSHSPQVVQGAQRSLKICMGALEEVGKSWMVGRMILRLFEKINENKQMKDRIFRAVNPRPLPQHQHNSNSSNNGVHSSNLSASSSMQSSGSSSGTQSRSTIAMPRPSYATTTTSTLPFDSPAAPVPNISYERTTSRPSTPAAAPSPLIPGQSRSQQQSHDSASHYFASRGVNSTPSGATPFQSSVSVPGTPPDFFFVTHSPPLSQTFVENFQPSQLFPEDQIAALLQQQRQRQQPKDSSALSSDSVKLEDGEALSVPNGSEAQTWSASMTGVGEIANALDLLADIDVDQSTPEDGSNASVSGAAGLSSSGHATGATPDAAETAAANMAAVEGGTHYAGVPSAASAGAPNSLNIGDWYNYLMTNGATEGFGEEMAELAQARGLTSF</sequence>
<reference evidence="9 10" key="1">
    <citation type="submission" date="2024-03" db="EMBL/GenBank/DDBJ databases">
        <title>Genome-scale model development and genomic sequencing of the oleaginous clade Lipomyces.</title>
        <authorList>
            <consortium name="Lawrence Berkeley National Laboratory"/>
            <person name="Czajka J.J."/>
            <person name="Han Y."/>
            <person name="Kim J."/>
            <person name="Mondo S.J."/>
            <person name="Hofstad B.A."/>
            <person name="Robles A."/>
            <person name="Haridas S."/>
            <person name="Riley R."/>
            <person name="LaButti K."/>
            <person name="Pangilinan J."/>
            <person name="Andreopoulos W."/>
            <person name="Lipzen A."/>
            <person name="Yan J."/>
            <person name="Wang M."/>
            <person name="Ng V."/>
            <person name="Grigoriev I.V."/>
            <person name="Spatafora J.W."/>
            <person name="Magnuson J.K."/>
            <person name="Baker S.E."/>
            <person name="Pomraning K.R."/>
        </authorList>
    </citation>
    <scope>NUCLEOTIDE SEQUENCE [LARGE SCALE GENOMIC DNA]</scope>
    <source>
        <strain evidence="9 10">Phaff 52-87</strain>
    </source>
</reference>
<dbReference type="EMBL" id="JBBJBU010000002">
    <property type="protein sequence ID" value="KAK7206562.1"/>
    <property type="molecule type" value="Genomic_DNA"/>
</dbReference>
<dbReference type="InterPro" id="IPR036864">
    <property type="entry name" value="Zn2-C6_fun-type_DNA-bd_sf"/>
</dbReference>
<evidence type="ECO:0000313" key="10">
    <source>
        <dbReference type="Proteomes" id="UP001498771"/>
    </source>
</evidence>
<feature type="region of interest" description="Disordered" evidence="7">
    <location>
        <begin position="862"/>
        <end position="899"/>
    </location>
</feature>
<dbReference type="SUPFAM" id="SSF57701">
    <property type="entry name" value="Zn2/Cys6 DNA-binding domain"/>
    <property type="match status" value="1"/>
</dbReference>
<name>A0ABR1F9W1_9ASCO</name>
<dbReference type="Gene3D" id="4.10.240.10">
    <property type="entry name" value="Zn(2)-C6 fungal-type DNA-binding domain"/>
    <property type="match status" value="1"/>
</dbReference>
<feature type="compositionally biased region" description="Low complexity" evidence="7">
    <location>
        <begin position="701"/>
        <end position="733"/>
    </location>
</feature>
<proteinExistence type="predicted"/>
<feature type="region of interest" description="Disordered" evidence="7">
    <location>
        <begin position="693"/>
        <end position="819"/>
    </location>
</feature>
<feature type="domain" description="Zn(2)-C6 fungal-type" evidence="8">
    <location>
        <begin position="32"/>
        <end position="63"/>
    </location>
</feature>
<dbReference type="RefSeq" id="XP_064769595.1">
    <property type="nucleotide sequence ID" value="XM_064911995.1"/>
</dbReference>
<evidence type="ECO:0000313" key="9">
    <source>
        <dbReference type="EMBL" id="KAK7206562.1"/>
    </source>
</evidence>
<dbReference type="PANTHER" id="PTHR47171">
    <property type="entry name" value="FARA-RELATED"/>
    <property type="match status" value="1"/>
</dbReference>
<protein>
    <submittedName>
        <fullName evidence="9">Cutinase transcription factor 1 alpha</fullName>
    </submittedName>
</protein>
<dbReference type="InterPro" id="IPR001138">
    <property type="entry name" value="Zn2Cys6_DnaBD"/>
</dbReference>
<dbReference type="CDD" id="cd00067">
    <property type="entry name" value="GAL4"/>
    <property type="match status" value="1"/>
</dbReference>
<accession>A0ABR1F9W1</accession>
<feature type="compositionally biased region" description="Polar residues" evidence="7">
    <location>
        <begin position="742"/>
        <end position="751"/>
    </location>
</feature>
<keyword evidence="3" id="KW-0805">Transcription regulation</keyword>
<feature type="region of interest" description="Disordered" evidence="7">
    <location>
        <begin position="89"/>
        <end position="180"/>
    </location>
</feature>
<evidence type="ECO:0000256" key="3">
    <source>
        <dbReference type="ARBA" id="ARBA00023015"/>
    </source>
</evidence>
<evidence type="ECO:0000256" key="6">
    <source>
        <dbReference type="ARBA" id="ARBA00023242"/>
    </source>
</evidence>
<feature type="compositionally biased region" description="Polar residues" evidence="7">
    <location>
        <begin position="870"/>
        <end position="879"/>
    </location>
</feature>
<evidence type="ECO:0000256" key="4">
    <source>
        <dbReference type="ARBA" id="ARBA00023125"/>
    </source>
</evidence>
<dbReference type="Pfam" id="PF04082">
    <property type="entry name" value="Fungal_trans"/>
    <property type="match status" value="1"/>
</dbReference>
<dbReference type="Proteomes" id="UP001498771">
    <property type="component" value="Unassembled WGS sequence"/>
</dbReference>
<feature type="compositionally biased region" description="Low complexity" evidence="7">
    <location>
        <begin position="769"/>
        <end position="779"/>
    </location>
</feature>
<dbReference type="SMART" id="SM00066">
    <property type="entry name" value="GAL4"/>
    <property type="match status" value="1"/>
</dbReference>
<feature type="region of interest" description="Disordered" evidence="7">
    <location>
        <begin position="922"/>
        <end position="953"/>
    </location>
</feature>
<keyword evidence="1" id="KW-0479">Metal-binding</keyword>
<dbReference type="PROSITE" id="PS00463">
    <property type="entry name" value="ZN2_CY6_FUNGAL_1"/>
    <property type="match status" value="1"/>
</dbReference>
<feature type="compositionally biased region" description="Polar residues" evidence="7">
    <location>
        <begin position="804"/>
        <end position="819"/>
    </location>
</feature>